<dbReference type="EMBL" id="JBHTIH010000002">
    <property type="protein sequence ID" value="MFD0738251.1"/>
    <property type="molecule type" value="Genomic_DNA"/>
</dbReference>
<protein>
    <recommendedName>
        <fullName evidence="3">Integrase</fullName>
    </recommendedName>
</protein>
<evidence type="ECO:0000313" key="2">
    <source>
        <dbReference type="Proteomes" id="UP001597090"/>
    </source>
</evidence>
<organism evidence="1 2">
    <name type="scientific">Lysobacter koreensis</name>
    <dbReference type="NCBI Taxonomy" id="266122"/>
    <lineage>
        <taxon>Bacteria</taxon>
        <taxon>Pseudomonadati</taxon>
        <taxon>Pseudomonadota</taxon>
        <taxon>Gammaproteobacteria</taxon>
        <taxon>Lysobacterales</taxon>
        <taxon>Lysobacteraceae</taxon>
        <taxon>Lysobacter</taxon>
    </lineage>
</organism>
<reference evidence="2" key="1">
    <citation type="journal article" date="2019" name="Int. J. Syst. Evol. Microbiol.">
        <title>The Global Catalogue of Microorganisms (GCM) 10K type strain sequencing project: providing services to taxonomists for standard genome sequencing and annotation.</title>
        <authorList>
            <consortium name="The Broad Institute Genomics Platform"/>
            <consortium name="The Broad Institute Genome Sequencing Center for Infectious Disease"/>
            <person name="Wu L."/>
            <person name="Ma J."/>
        </authorList>
    </citation>
    <scope>NUCLEOTIDE SEQUENCE [LARGE SCALE GENOMIC DNA]</scope>
    <source>
        <strain evidence="2">CCUG 55491</strain>
    </source>
</reference>
<evidence type="ECO:0000313" key="1">
    <source>
        <dbReference type="EMBL" id="MFD0738251.1"/>
    </source>
</evidence>
<sequence>MVWCERLADVPRGLTFDEALRWMGGTIEQYNRCAERHKALVEWAK</sequence>
<evidence type="ECO:0008006" key="3">
    <source>
        <dbReference type="Google" id="ProtNLM"/>
    </source>
</evidence>
<dbReference type="RefSeq" id="WP_386811183.1">
    <property type="nucleotide sequence ID" value="NZ_JBHTIH010000002.1"/>
</dbReference>
<proteinExistence type="predicted"/>
<name>A0ABW2YK89_9GAMM</name>
<comment type="caution">
    <text evidence="1">The sequence shown here is derived from an EMBL/GenBank/DDBJ whole genome shotgun (WGS) entry which is preliminary data.</text>
</comment>
<keyword evidence="2" id="KW-1185">Reference proteome</keyword>
<dbReference type="Proteomes" id="UP001597090">
    <property type="component" value="Unassembled WGS sequence"/>
</dbReference>
<accession>A0ABW2YK89</accession>
<gene>
    <name evidence="1" type="ORF">ACFQZQ_02970</name>
</gene>